<keyword evidence="1" id="KW-0175">Coiled coil</keyword>
<dbReference type="GO" id="GO:0071897">
    <property type="term" value="P:DNA biosynthetic process"/>
    <property type="evidence" value="ECO:0007669"/>
    <property type="project" value="UniProtKB-ARBA"/>
</dbReference>
<evidence type="ECO:0000313" key="4">
    <source>
        <dbReference type="EMBL" id="CAB0015928.1"/>
    </source>
</evidence>
<organism evidence="4 5">
    <name type="scientific">Nesidiocoris tenuis</name>
    <dbReference type="NCBI Taxonomy" id="355587"/>
    <lineage>
        <taxon>Eukaryota</taxon>
        <taxon>Metazoa</taxon>
        <taxon>Ecdysozoa</taxon>
        <taxon>Arthropoda</taxon>
        <taxon>Hexapoda</taxon>
        <taxon>Insecta</taxon>
        <taxon>Pterygota</taxon>
        <taxon>Neoptera</taxon>
        <taxon>Paraneoptera</taxon>
        <taxon>Hemiptera</taxon>
        <taxon>Heteroptera</taxon>
        <taxon>Panheteroptera</taxon>
        <taxon>Cimicomorpha</taxon>
        <taxon>Miridae</taxon>
        <taxon>Dicyphina</taxon>
        <taxon>Nesidiocoris</taxon>
    </lineage>
</organism>
<dbReference type="SUPFAM" id="SSF56672">
    <property type="entry name" value="DNA/RNA polymerases"/>
    <property type="match status" value="1"/>
</dbReference>
<feature type="region of interest" description="Disordered" evidence="2">
    <location>
        <begin position="912"/>
        <end position="951"/>
    </location>
</feature>
<dbReference type="PROSITE" id="PS50878">
    <property type="entry name" value="RT_POL"/>
    <property type="match status" value="1"/>
</dbReference>
<feature type="coiled-coil region" evidence="1">
    <location>
        <begin position="30"/>
        <end position="57"/>
    </location>
</feature>
<dbReference type="AlphaFoldDB" id="A0A6H5HHK0"/>
<dbReference type="Proteomes" id="UP000479000">
    <property type="component" value="Unassembled WGS sequence"/>
</dbReference>
<dbReference type="InterPro" id="IPR043502">
    <property type="entry name" value="DNA/RNA_pol_sf"/>
</dbReference>
<keyword evidence="5" id="KW-1185">Reference proteome</keyword>
<feature type="non-terminal residue" evidence="4">
    <location>
        <position position="1236"/>
    </location>
</feature>
<dbReference type="InterPro" id="IPR000477">
    <property type="entry name" value="RT_dom"/>
</dbReference>
<accession>A0A6H5HHK0</accession>
<dbReference type="EMBL" id="CADCXU010029762">
    <property type="protein sequence ID" value="CAB0015928.1"/>
    <property type="molecule type" value="Genomic_DNA"/>
</dbReference>
<reference evidence="4 5" key="1">
    <citation type="submission" date="2020-02" db="EMBL/GenBank/DDBJ databases">
        <authorList>
            <person name="Ferguson B K."/>
        </authorList>
    </citation>
    <scope>NUCLEOTIDE SEQUENCE [LARGE SCALE GENOMIC DNA]</scope>
</reference>
<dbReference type="PANTHER" id="PTHR47027:SF20">
    <property type="entry name" value="REVERSE TRANSCRIPTASE-LIKE PROTEIN WITH RNA-DIRECTED DNA POLYMERASE DOMAIN"/>
    <property type="match status" value="1"/>
</dbReference>
<name>A0A6H5HHK0_9HEMI</name>
<proteinExistence type="predicted"/>
<evidence type="ECO:0000313" key="5">
    <source>
        <dbReference type="Proteomes" id="UP000479000"/>
    </source>
</evidence>
<dbReference type="PANTHER" id="PTHR47027">
    <property type="entry name" value="REVERSE TRANSCRIPTASE DOMAIN-CONTAINING PROTEIN"/>
    <property type="match status" value="1"/>
</dbReference>
<dbReference type="OrthoDB" id="6625457at2759"/>
<evidence type="ECO:0000256" key="1">
    <source>
        <dbReference type="SAM" id="Coils"/>
    </source>
</evidence>
<feature type="domain" description="Reverse transcriptase" evidence="3">
    <location>
        <begin position="328"/>
        <end position="600"/>
    </location>
</feature>
<evidence type="ECO:0000256" key="2">
    <source>
        <dbReference type="SAM" id="MobiDB-lite"/>
    </source>
</evidence>
<evidence type="ECO:0000259" key="3">
    <source>
        <dbReference type="PROSITE" id="PS50878"/>
    </source>
</evidence>
<feature type="compositionally biased region" description="Basic and acidic residues" evidence="2">
    <location>
        <begin position="924"/>
        <end position="937"/>
    </location>
</feature>
<protein>
    <recommendedName>
        <fullName evidence="3">Reverse transcriptase domain-containing protein</fullName>
    </recommendedName>
</protein>
<dbReference type="Pfam" id="PF00078">
    <property type="entry name" value="RVT_1"/>
    <property type="match status" value="1"/>
</dbReference>
<dbReference type="CDD" id="cd01650">
    <property type="entry name" value="RT_nLTR_like"/>
    <property type="match status" value="1"/>
</dbReference>
<gene>
    <name evidence="4" type="ORF">NTEN_LOCUS20268</name>
</gene>
<sequence>MAPTSEEKLLESFGKMMDRKLENLPTKSDFSELRSEILSLREENNALRAEVRALKESGLRSEDRIEMLEMEVRKNNLLIRGLNFGQKDDLFKVVGRFFAEVLQCDSVQLEWLKVYQKNLKDSLPLGSGAPDVDDWVVCILNSIRSSVPVPRKSLNRKQAWYDWDCEAARAKSMNLLKLYRCTSSADVRVSYVNANKEYKALLLRKKTSFFNNLASRFKAVKDARELWTLIKIFKKPSPRLQASFSPEEWVDHFETLLGPTGEVVGEALVLEPLFSVPLLDDSFTMGELTAVLGSAKDHKAPGCDGIPYEFYKNAPLEFQEALLSLFNHILHSGDVPQTFGEAIIYPLYKKGDPACLSNYRGLSFINCIGKILSCLLSNRLNKFVQQEDVLSEFQSGFRKGYSTVDSIFVLTGLAKLRMNCRRGKLYAFFVDLRAAFDTVDRNLLFSKLFGYKISPKFISILQGLYAKARSSVWTKEGCTDSFEVSCGVRQGCPLSPLLFSLFVNDLAEKLVCGVGLGDCVIRVLLYADDLVILAEEPGQLQDNIKALEEYCDRWCLEVNLLKSKVMVFRNGGRYSSAERWDFKGQAIEVVSEYTYLGVTLTPTLSFAKHLKKKSTAARTSMNCIWRDAFSSPCVPLATKLHIFNAIIRAILCYAAQVWGFQEFVVVERIQLAFLKKLFHLPQFTPGYLVYLEAELNPISVYSLQLHMRYIVKVLKMPPTRLPRIVAAEIIGAGIYWAEAWHALAVASGVNDGLASLDAAALEKEVDLMCADYVKRKNESFWHRVEASDTYTLYRELDRSRKCASLTRPTGVTLETARWIFKLRAEVLNLNARPYSGTASELCSLCNRREREDTYHFLCVCPVLAEFRVVALGSGTLTRSGAIELLNGPDWAKLVKFCKVAWRAARISAPAPLHPDRGRRRAARSRLDAPDRREECGSRVRQMPPSIGSFSRPSRQITLGEEQIFLQTLRESQQKVRENIGTNGTSWFKIRKKERYTFPMSGYFDGSNGERRWQPWSTSSPFHFKSADSWLWMKKVWFAYGDGRRGGRERAENDDERPPDGFVVVVPIRPPELDDDVVRPLGDIIVFHSHPRPVSAPPENRLRFGRDGELFAESRPRLVVSCFPQHGIPPPGTPAPASSQLLGARRNAAARVVRDAPQVARVVAVVRRETARDRRQVRFGGRADPAAEPFVVGAAFVREEADDIEPRLGAGQEAEAAANGFASEAHFADPGSASLVK</sequence>